<dbReference type="PhylomeDB" id="B4JNA9"/>
<accession>B4JNA9</accession>
<evidence type="ECO:0000256" key="1">
    <source>
        <dbReference type="ARBA" id="ARBA00010134"/>
    </source>
</evidence>
<sequence length="500" mass="56539">MEDVLKNIHIDDLPYLERDLHIAQKVSLAFLLFGDSHGHATYILQKLLALMRSPQSEQMHSDLLHQYALNANPTHWRGHLIEALCIIDARQALRKLGLNWPELRLHYLPHVRELALHIHPLLKAMYHICEQLTITQSGRLILDLNEKLTRHKQNNEPLHFYDADYLEIFLLDWLTHRHLRLGDINAVGSDVQLLIEYFKFNDLKSLATLLIETVNSGAATQAADNTLPVEAVAKEEKDAVAVESDAAANAPTAALDRCPNALQVRRKNAGIMLIINQQRFHRDVGEDVRHLLPTVKLSDRNGTDKDKERLTDVFSGLGYQVEAHDNVDHWELLDHIRSACSRSQLRDSVIVCILSHGFEGAVYGANSIALSIVDIQNVLCGNRDLHDKPKLLIIQACQQKEDLNQTCIVNARTESPIQQANMVLAMSTVARFVALRHSVKGSWFIQTLCDTVERKAATEHLLDILTYVIGKVSTQRGDNKQMMVPIVANTLKQKVYFSDN</sequence>
<dbReference type="Proteomes" id="UP000001070">
    <property type="component" value="Unassembled WGS sequence"/>
</dbReference>
<dbReference type="SMART" id="SM00115">
    <property type="entry name" value="CASc"/>
    <property type="match status" value="1"/>
</dbReference>
<evidence type="ECO:0000313" key="5">
    <source>
        <dbReference type="EMBL" id="EDV92202.1"/>
    </source>
</evidence>
<dbReference type="GO" id="GO:0004197">
    <property type="term" value="F:cysteine-type endopeptidase activity"/>
    <property type="evidence" value="ECO:0007669"/>
    <property type="project" value="InterPro"/>
</dbReference>
<proteinExistence type="inferred from homology"/>
<dbReference type="InterPro" id="IPR029030">
    <property type="entry name" value="Caspase-like_dom_sf"/>
</dbReference>
<dbReference type="PANTHER" id="PTHR22576:SF41">
    <property type="entry name" value="CASPASE 14, APOPTOSIS-RELATED CYSTEINE PEPTIDASE"/>
    <property type="match status" value="1"/>
</dbReference>
<dbReference type="PRINTS" id="PR00376">
    <property type="entry name" value="IL1BCENZYME"/>
</dbReference>
<dbReference type="OrthoDB" id="6044770at2759"/>
<gene>
    <name evidence="5" type="primary">Dgri\GH24782</name>
    <name evidence="5" type="ORF">Dgri_GH24782</name>
</gene>
<dbReference type="PROSITE" id="PS50208">
    <property type="entry name" value="CASPASE_P20"/>
    <property type="match status" value="1"/>
</dbReference>
<dbReference type="EMBL" id="CH916371">
    <property type="protein sequence ID" value="EDV92202.1"/>
    <property type="molecule type" value="Genomic_DNA"/>
</dbReference>
<dbReference type="InterPro" id="IPR002138">
    <property type="entry name" value="Pept_C14_p10"/>
</dbReference>
<dbReference type="InterPro" id="IPR011600">
    <property type="entry name" value="Pept_C14_caspase"/>
</dbReference>
<dbReference type="AlphaFoldDB" id="B4JNA9"/>
<keyword evidence="6" id="KW-1185">Reference proteome</keyword>
<dbReference type="InterPro" id="IPR056260">
    <property type="entry name" value="Dredd_2nd"/>
</dbReference>
<dbReference type="Gene3D" id="3.40.50.1460">
    <property type="match status" value="1"/>
</dbReference>
<evidence type="ECO:0000259" key="3">
    <source>
        <dbReference type="PROSITE" id="PS50207"/>
    </source>
</evidence>
<dbReference type="FunCoup" id="B4JNA9">
    <property type="interactions" value="331"/>
</dbReference>
<name>B4JNA9_DROGR</name>
<comment type="similarity">
    <text evidence="1 2">Belongs to the peptidase C14A family.</text>
</comment>
<evidence type="ECO:0000256" key="2">
    <source>
        <dbReference type="RuleBase" id="RU003971"/>
    </source>
</evidence>
<dbReference type="InterPro" id="IPR015917">
    <property type="entry name" value="Pept_C14A"/>
</dbReference>
<dbReference type="PANTHER" id="PTHR22576">
    <property type="entry name" value="MUCOSA ASSOCIATED LYMPHOID TISSUE LYMPHOMA TRANSLOCATION PROTEIN 1/PARACASPASE"/>
    <property type="match status" value="1"/>
</dbReference>
<dbReference type="OMA" id="HGFEGAV"/>
<reference evidence="5 6" key="1">
    <citation type="journal article" date="2007" name="Nature">
        <title>Evolution of genes and genomes on the Drosophila phylogeny.</title>
        <authorList>
            <consortium name="Drosophila 12 Genomes Consortium"/>
            <person name="Clark A.G."/>
            <person name="Eisen M.B."/>
            <person name="Smith D.R."/>
            <person name="Bergman C.M."/>
            <person name="Oliver B."/>
            <person name="Markow T.A."/>
            <person name="Kaufman T.C."/>
            <person name="Kellis M."/>
            <person name="Gelbart W."/>
            <person name="Iyer V.N."/>
            <person name="Pollard D.A."/>
            <person name="Sackton T.B."/>
            <person name="Larracuente A.M."/>
            <person name="Singh N.D."/>
            <person name="Abad J.P."/>
            <person name="Abt D.N."/>
            <person name="Adryan B."/>
            <person name="Aguade M."/>
            <person name="Akashi H."/>
            <person name="Anderson W.W."/>
            <person name="Aquadro C.F."/>
            <person name="Ardell D.H."/>
            <person name="Arguello R."/>
            <person name="Artieri C.G."/>
            <person name="Barbash D.A."/>
            <person name="Barker D."/>
            <person name="Barsanti P."/>
            <person name="Batterham P."/>
            <person name="Batzoglou S."/>
            <person name="Begun D."/>
            <person name="Bhutkar A."/>
            <person name="Blanco E."/>
            <person name="Bosak S.A."/>
            <person name="Bradley R.K."/>
            <person name="Brand A.D."/>
            <person name="Brent M.R."/>
            <person name="Brooks A.N."/>
            <person name="Brown R.H."/>
            <person name="Butlin R.K."/>
            <person name="Caggese C."/>
            <person name="Calvi B.R."/>
            <person name="Bernardo de Carvalho A."/>
            <person name="Caspi A."/>
            <person name="Castrezana S."/>
            <person name="Celniker S.E."/>
            <person name="Chang J.L."/>
            <person name="Chapple C."/>
            <person name="Chatterji S."/>
            <person name="Chinwalla A."/>
            <person name="Civetta A."/>
            <person name="Clifton S.W."/>
            <person name="Comeron J.M."/>
            <person name="Costello J.C."/>
            <person name="Coyne J.A."/>
            <person name="Daub J."/>
            <person name="David R.G."/>
            <person name="Delcher A.L."/>
            <person name="Delehaunty K."/>
            <person name="Do C.B."/>
            <person name="Ebling H."/>
            <person name="Edwards K."/>
            <person name="Eickbush T."/>
            <person name="Evans J.D."/>
            <person name="Filipski A."/>
            <person name="Findeiss S."/>
            <person name="Freyhult E."/>
            <person name="Fulton L."/>
            <person name="Fulton R."/>
            <person name="Garcia A.C."/>
            <person name="Gardiner A."/>
            <person name="Garfield D.A."/>
            <person name="Garvin B.E."/>
            <person name="Gibson G."/>
            <person name="Gilbert D."/>
            <person name="Gnerre S."/>
            <person name="Godfrey J."/>
            <person name="Good R."/>
            <person name="Gotea V."/>
            <person name="Gravely B."/>
            <person name="Greenberg A.J."/>
            <person name="Griffiths-Jones S."/>
            <person name="Gross S."/>
            <person name="Guigo R."/>
            <person name="Gustafson E.A."/>
            <person name="Haerty W."/>
            <person name="Hahn M.W."/>
            <person name="Halligan D.L."/>
            <person name="Halpern A.L."/>
            <person name="Halter G.M."/>
            <person name="Han M.V."/>
            <person name="Heger A."/>
            <person name="Hillier L."/>
            <person name="Hinrichs A.S."/>
            <person name="Holmes I."/>
            <person name="Hoskins R.A."/>
            <person name="Hubisz M.J."/>
            <person name="Hultmark D."/>
            <person name="Huntley M.A."/>
            <person name="Jaffe D.B."/>
            <person name="Jagadeeshan S."/>
            <person name="Jeck W.R."/>
            <person name="Johnson J."/>
            <person name="Jones C.D."/>
            <person name="Jordan W.C."/>
            <person name="Karpen G.H."/>
            <person name="Kataoka E."/>
            <person name="Keightley P.D."/>
            <person name="Kheradpour P."/>
            <person name="Kirkness E.F."/>
            <person name="Koerich L.B."/>
            <person name="Kristiansen K."/>
            <person name="Kudrna D."/>
            <person name="Kulathinal R.J."/>
            <person name="Kumar S."/>
            <person name="Kwok R."/>
            <person name="Lander E."/>
            <person name="Langley C.H."/>
            <person name="Lapoint R."/>
            <person name="Lazzaro B.P."/>
            <person name="Lee S.J."/>
            <person name="Levesque L."/>
            <person name="Li R."/>
            <person name="Lin C.F."/>
            <person name="Lin M.F."/>
            <person name="Lindblad-Toh K."/>
            <person name="Llopart A."/>
            <person name="Long M."/>
            <person name="Low L."/>
            <person name="Lozovsky E."/>
            <person name="Lu J."/>
            <person name="Luo M."/>
            <person name="Machado C.A."/>
            <person name="Makalowski W."/>
            <person name="Marzo M."/>
            <person name="Matsuda M."/>
            <person name="Matzkin L."/>
            <person name="McAllister B."/>
            <person name="McBride C.S."/>
            <person name="McKernan B."/>
            <person name="McKernan K."/>
            <person name="Mendez-Lago M."/>
            <person name="Minx P."/>
            <person name="Mollenhauer M.U."/>
            <person name="Montooth K."/>
            <person name="Mount S.M."/>
            <person name="Mu X."/>
            <person name="Myers E."/>
            <person name="Negre B."/>
            <person name="Newfeld S."/>
            <person name="Nielsen R."/>
            <person name="Noor M.A."/>
            <person name="O'Grady P."/>
            <person name="Pachter L."/>
            <person name="Papaceit M."/>
            <person name="Parisi M.J."/>
            <person name="Parisi M."/>
            <person name="Parts L."/>
            <person name="Pedersen J.S."/>
            <person name="Pesole G."/>
            <person name="Phillippy A.M."/>
            <person name="Ponting C.P."/>
            <person name="Pop M."/>
            <person name="Porcelli D."/>
            <person name="Powell J.R."/>
            <person name="Prohaska S."/>
            <person name="Pruitt K."/>
            <person name="Puig M."/>
            <person name="Quesneville H."/>
            <person name="Ram K.R."/>
            <person name="Rand D."/>
            <person name="Rasmussen M.D."/>
            <person name="Reed L.K."/>
            <person name="Reenan R."/>
            <person name="Reily A."/>
            <person name="Remington K.A."/>
            <person name="Rieger T.T."/>
            <person name="Ritchie M.G."/>
            <person name="Robin C."/>
            <person name="Rogers Y.H."/>
            <person name="Rohde C."/>
            <person name="Rozas J."/>
            <person name="Rubenfield M.J."/>
            <person name="Ruiz A."/>
            <person name="Russo S."/>
            <person name="Salzberg S.L."/>
            <person name="Sanchez-Gracia A."/>
            <person name="Saranga D.J."/>
            <person name="Sato H."/>
            <person name="Schaeffer S.W."/>
            <person name="Schatz M.C."/>
            <person name="Schlenke T."/>
            <person name="Schwartz R."/>
            <person name="Segarra C."/>
            <person name="Singh R.S."/>
            <person name="Sirot L."/>
            <person name="Sirota M."/>
            <person name="Sisneros N.B."/>
            <person name="Smith C.D."/>
            <person name="Smith T.F."/>
            <person name="Spieth J."/>
            <person name="Stage D.E."/>
            <person name="Stark A."/>
            <person name="Stephan W."/>
            <person name="Strausberg R.L."/>
            <person name="Strempel S."/>
            <person name="Sturgill D."/>
            <person name="Sutton G."/>
            <person name="Sutton G.G."/>
            <person name="Tao W."/>
            <person name="Teichmann S."/>
            <person name="Tobari Y.N."/>
            <person name="Tomimura Y."/>
            <person name="Tsolas J.M."/>
            <person name="Valente V.L."/>
            <person name="Venter E."/>
            <person name="Venter J.C."/>
            <person name="Vicario S."/>
            <person name="Vieira F.G."/>
            <person name="Vilella A.J."/>
            <person name="Villasante A."/>
            <person name="Walenz B."/>
            <person name="Wang J."/>
            <person name="Wasserman M."/>
            <person name="Watts T."/>
            <person name="Wilson D."/>
            <person name="Wilson R.K."/>
            <person name="Wing R.A."/>
            <person name="Wolfner M.F."/>
            <person name="Wong A."/>
            <person name="Wong G.K."/>
            <person name="Wu C.I."/>
            <person name="Wu G."/>
            <person name="Yamamoto D."/>
            <person name="Yang H.P."/>
            <person name="Yang S.P."/>
            <person name="Yorke J.A."/>
            <person name="Yoshida K."/>
            <person name="Zdobnov E."/>
            <person name="Zhang P."/>
            <person name="Zhang Y."/>
            <person name="Zimin A.V."/>
            <person name="Baldwin J."/>
            <person name="Abdouelleil A."/>
            <person name="Abdulkadir J."/>
            <person name="Abebe A."/>
            <person name="Abera B."/>
            <person name="Abreu J."/>
            <person name="Acer S.C."/>
            <person name="Aftuck L."/>
            <person name="Alexander A."/>
            <person name="An P."/>
            <person name="Anderson E."/>
            <person name="Anderson S."/>
            <person name="Arachi H."/>
            <person name="Azer M."/>
            <person name="Bachantsang P."/>
            <person name="Barry A."/>
            <person name="Bayul T."/>
            <person name="Berlin A."/>
            <person name="Bessette D."/>
            <person name="Bloom T."/>
            <person name="Blye J."/>
            <person name="Boguslavskiy L."/>
            <person name="Bonnet C."/>
            <person name="Boukhgalter B."/>
            <person name="Bourzgui I."/>
            <person name="Brown A."/>
            <person name="Cahill P."/>
            <person name="Channer S."/>
            <person name="Cheshatsang Y."/>
            <person name="Chuda L."/>
            <person name="Citroen M."/>
            <person name="Collymore A."/>
            <person name="Cooke P."/>
            <person name="Costello M."/>
            <person name="D'Aco K."/>
            <person name="Daza R."/>
            <person name="De Haan G."/>
            <person name="DeGray S."/>
            <person name="DeMaso C."/>
            <person name="Dhargay N."/>
            <person name="Dooley K."/>
            <person name="Dooley E."/>
            <person name="Doricent M."/>
            <person name="Dorje P."/>
            <person name="Dorjee K."/>
            <person name="Dupes A."/>
            <person name="Elong R."/>
            <person name="Falk J."/>
            <person name="Farina A."/>
            <person name="Faro S."/>
            <person name="Ferguson D."/>
            <person name="Fisher S."/>
            <person name="Foley C.D."/>
            <person name="Franke A."/>
            <person name="Friedrich D."/>
            <person name="Gadbois L."/>
            <person name="Gearin G."/>
            <person name="Gearin C.R."/>
            <person name="Giannoukos G."/>
            <person name="Goode T."/>
            <person name="Graham J."/>
            <person name="Grandbois E."/>
            <person name="Grewal S."/>
            <person name="Gyaltsen K."/>
            <person name="Hafez N."/>
            <person name="Hagos B."/>
            <person name="Hall J."/>
            <person name="Henson C."/>
            <person name="Hollinger A."/>
            <person name="Honan T."/>
            <person name="Huard M.D."/>
            <person name="Hughes L."/>
            <person name="Hurhula B."/>
            <person name="Husby M.E."/>
            <person name="Kamat A."/>
            <person name="Kanga B."/>
            <person name="Kashin S."/>
            <person name="Khazanovich D."/>
            <person name="Kisner P."/>
            <person name="Lance K."/>
            <person name="Lara M."/>
            <person name="Lee W."/>
            <person name="Lennon N."/>
            <person name="Letendre F."/>
            <person name="LeVine R."/>
            <person name="Lipovsky A."/>
            <person name="Liu X."/>
            <person name="Liu J."/>
            <person name="Liu S."/>
            <person name="Lokyitsang T."/>
            <person name="Lokyitsang Y."/>
            <person name="Lubonja R."/>
            <person name="Lui A."/>
            <person name="MacDonald P."/>
            <person name="Magnisalis V."/>
            <person name="Maru K."/>
            <person name="Matthews C."/>
            <person name="McCusker W."/>
            <person name="McDonough S."/>
            <person name="Mehta T."/>
            <person name="Meldrim J."/>
            <person name="Meneus L."/>
            <person name="Mihai O."/>
            <person name="Mihalev A."/>
            <person name="Mihova T."/>
            <person name="Mittelman R."/>
            <person name="Mlenga V."/>
            <person name="Montmayeur A."/>
            <person name="Mulrain L."/>
            <person name="Navidi A."/>
            <person name="Naylor J."/>
            <person name="Negash T."/>
            <person name="Nguyen T."/>
            <person name="Nguyen N."/>
            <person name="Nicol R."/>
            <person name="Norbu C."/>
            <person name="Norbu N."/>
            <person name="Novod N."/>
            <person name="O'Neill B."/>
            <person name="Osman S."/>
            <person name="Markiewicz E."/>
            <person name="Oyono O.L."/>
            <person name="Patti C."/>
            <person name="Phunkhang P."/>
            <person name="Pierre F."/>
            <person name="Priest M."/>
            <person name="Raghuraman S."/>
            <person name="Rege F."/>
            <person name="Reyes R."/>
            <person name="Rise C."/>
            <person name="Rogov P."/>
            <person name="Ross K."/>
            <person name="Ryan E."/>
            <person name="Settipalli S."/>
            <person name="Shea T."/>
            <person name="Sherpa N."/>
            <person name="Shi L."/>
            <person name="Shih D."/>
            <person name="Sparrow T."/>
            <person name="Spaulding J."/>
            <person name="Stalker J."/>
            <person name="Stange-Thomann N."/>
            <person name="Stavropoulos S."/>
            <person name="Stone C."/>
            <person name="Strader C."/>
            <person name="Tesfaye S."/>
            <person name="Thomson T."/>
            <person name="Thoulutsang Y."/>
            <person name="Thoulutsang D."/>
            <person name="Topham K."/>
            <person name="Topping I."/>
            <person name="Tsamla T."/>
            <person name="Vassiliev H."/>
            <person name="Vo A."/>
            <person name="Wangchuk T."/>
            <person name="Wangdi T."/>
            <person name="Weiand M."/>
            <person name="Wilkinson J."/>
            <person name="Wilson A."/>
            <person name="Yadav S."/>
            <person name="Young G."/>
            <person name="Yu Q."/>
            <person name="Zembek L."/>
            <person name="Zhong D."/>
            <person name="Zimmer A."/>
            <person name="Zwirko Z."/>
            <person name="Jaffe D.B."/>
            <person name="Alvarez P."/>
            <person name="Brockman W."/>
            <person name="Butler J."/>
            <person name="Chin C."/>
            <person name="Gnerre S."/>
            <person name="Grabherr M."/>
            <person name="Kleber M."/>
            <person name="Mauceli E."/>
            <person name="MacCallum I."/>
        </authorList>
    </citation>
    <scope>NUCLEOTIDE SEQUENCE [LARGE SCALE GENOMIC DNA]</scope>
    <source>
        <strain evidence="6">Tucson 15287-2541.00</strain>
    </source>
</reference>
<dbReference type="GO" id="GO:0006508">
    <property type="term" value="P:proteolysis"/>
    <property type="evidence" value="ECO:0007669"/>
    <property type="project" value="InterPro"/>
</dbReference>
<dbReference type="Pfam" id="PF23725">
    <property type="entry name" value="Dredd_N"/>
    <property type="match status" value="1"/>
</dbReference>
<dbReference type="eggNOG" id="KOG3573">
    <property type="taxonomic scope" value="Eukaryota"/>
</dbReference>
<dbReference type="InParanoid" id="B4JNA9"/>
<evidence type="ECO:0000259" key="4">
    <source>
        <dbReference type="PROSITE" id="PS50208"/>
    </source>
</evidence>
<dbReference type="Pfam" id="PF00656">
    <property type="entry name" value="Peptidase_C14"/>
    <property type="match status" value="1"/>
</dbReference>
<protein>
    <submittedName>
        <fullName evidence="5">GH24782</fullName>
    </submittedName>
</protein>
<dbReference type="Pfam" id="PF23724">
    <property type="entry name" value="Dredd_2nd"/>
    <property type="match status" value="1"/>
</dbReference>
<dbReference type="PROSITE" id="PS50207">
    <property type="entry name" value="CASPASE_P10"/>
    <property type="match status" value="1"/>
</dbReference>
<dbReference type="MEROPS" id="C14.040"/>
<feature type="domain" description="Caspase family p20" evidence="4">
    <location>
        <begin position="268"/>
        <end position="401"/>
    </location>
</feature>
<feature type="domain" description="Caspase family p10" evidence="3">
    <location>
        <begin position="419"/>
        <end position="499"/>
    </location>
</feature>
<dbReference type="InterPro" id="IPR056259">
    <property type="entry name" value="Dredd_N"/>
</dbReference>
<dbReference type="HOGENOM" id="CLU_036904_4_2_1"/>
<dbReference type="InterPro" id="IPR052039">
    <property type="entry name" value="Caspase-related_regulators"/>
</dbReference>
<organism evidence="6">
    <name type="scientific">Drosophila grimshawi</name>
    <name type="common">Hawaiian fruit fly</name>
    <name type="synonym">Idiomyia grimshawi</name>
    <dbReference type="NCBI Taxonomy" id="7222"/>
    <lineage>
        <taxon>Eukaryota</taxon>
        <taxon>Metazoa</taxon>
        <taxon>Ecdysozoa</taxon>
        <taxon>Arthropoda</taxon>
        <taxon>Hexapoda</taxon>
        <taxon>Insecta</taxon>
        <taxon>Pterygota</taxon>
        <taxon>Neoptera</taxon>
        <taxon>Endopterygota</taxon>
        <taxon>Diptera</taxon>
        <taxon>Brachycera</taxon>
        <taxon>Muscomorpha</taxon>
        <taxon>Ephydroidea</taxon>
        <taxon>Drosophilidae</taxon>
        <taxon>Drosophila</taxon>
        <taxon>Hawaiian Drosophila</taxon>
    </lineage>
</organism>
<dbReference type="SUPFAM" id="SSF52129">
    <property type="entry name" value="Caspase-like"/>
    <property type="match status" value="1"/>
</dbReference>
<evidence type="ECO:0000313" key="6">
    <source>
        <dbReference type="Proteomes" id="UP000001070"/>
    </source>
</evidence>
<dbReference type="InterPro" id="IPR001309">
    <property type="entry name" value="Pept_C14_p20"/>
</dbReference>
<dbReference type="STRING" id="7222.B4JNA9"/>
<dbReference type="KEGG" id="dgr:6565876"/>